<dbReference type="GO" id="GO:0000166">
    <property type="term" value="F:nucleotide binding"/>
    <property type="evidence" value="ECO:0007669"/>
    <property type="project" value="InterPro"/>
</dbReference>
<name>A0A517YUH8_9BACT</name>
<dbReference type="EC" id="1.1.99.28" evidence="4"/>
<dbReference type="Gene3D" id="3.40.50.720">
    <property type="entry name" value="NAD(P)-binding Rossmann-like Domain"/>
    <property type="match status" value="1"/>
</dbReference>
<dbReference type="EMBL" id="CP036425">
    <property type="protein sequence ID" value="QDU33889.1"/>
    <property type="molecule type" value="Genomic_DNA"/>
</dbReference>
<sequence length="367" mass="41544">MAKDKLRIVGINFDHMHMGDLLRQASEDERVEIVGMWHHERDRPEMVADRLGLSHDIIYEDMDECMCDAKPDIAIICASTATHAEYTERVAKYDVHVMVEKPFAETLEQADRMIAAMEGTRGKKFAVNWPLAWYPPHRTTKRLIDEGKIGDVIEVHYYDGNRGPLAHDMDKINVSPEEQLKRKRTSWFYKKEEGGGSLQDYLGYGVTLGTWFNGGKKPIEVTTAMYVPEGLDVDEHSVTVVRYEEGLSKFETRWGAFNDPWVMQPQPKCGFVVVGTEGTIASYDYEGVVRLQTEEDRVGSEVKVDELMSPNTGPIDYFVHCVLQDLEVEGPLSVEVCRIGQQIVDSAVLSAELKQTVKLVDREVAAI</sequence>
<dbReference type="SUPFAM" id="SSF55347">
    <property type="entry name" value="Glyceraldehyde-3-phosphate dehydrogenase-like, C-terminal domain"/>
    <property type="match status" value="1"/>
</dbReference>
<dbReference type="OrthoDB" id="9776544at2"/>
<evidence type="ECO:0000313" key="5">
    <source>
        <dbReference type="Proteomes" id="UP000317369"/>
    </source>
</evidence>
<keyword evidence="5" id="KW-1185">Reference proteome</keyword>
<accession>A0A517YUH8</accession>
<proteinExistence type="predicted"/>
<evidence type="ECO:0000259" key="3">
    <source>
        <dbReference type="Pfam" id="PF22725"/>
    </source>
</evidence>
<evidence type="ECO:0000313" key="4">
    <source>
        <dbReference type="EMBL" id="QDU33889.1"/>
    </source>
</evidence>
<evidence type="ECO:0000259" key="2">
    <source>
        <dbReference type="Pfam" id="PF01408"/>
    </source>
</evidence>
<dbReference type="AlphaFoldDB" id="A0A517YUH8"/>
<evidence type="ECO:0000256" key="1">
    <source>
        <dbReference type="ARBA" id="ARBA00023002"/>
    </source>
</evidence>
<dbReference type="InterPro" id="IPR000683">
    <property type="entry name" value="Gfo/Idh/MocA-like_OxRdtase_N"/>
</dbReference>
<dbReference type="Gene3D" id="3.30.360.10">
    <property type="entry name" value="Dihydrodipicolinate Reductase, domain 2"/>
    <property type="match status" value="1"/>
</dbReference>
<feature type="domain" description="Gfo/Idh/MocA-like oxidoreductase N-terminal" evidence="2">
    <location>
        <begin position="8"/>
        <end position="120"/>
    </location>
</feature>
<dbReference type="GO" id="GO:0047061">
    <property type="term" value="F:glucose-fructose oxidoreductase activity"/>
    <property type="evidence" value="ECO:0007669"/>
    <property type="project" value="UniProtKB-EC"/>
</dbReference>
<dbReference type="Proteomes" id="UP000317369">
    <property type="component" value="Chromosome"/>
</dbReference>
<dbReference type="KEGG" id="pcor:KS4_19490"/>
<dbReference type="InterPro" id="IPR036291">
    <property type="entry name" value="NAD(P)-bd_dom_sf"/>
</dbReference>
<reference evidence="4 5" key="1">
    <citation type="submission" date="2019-02" db="EMBL/GenBank/DDBJ databases">
        <title>Deep-cultivation of Planctomycetes and their phenomic and genomic characterization uncovers novel biology.</title>
        <authorList>
            <person name="Wiegand S."/>
            <person name="Jogler M."/>
            <person name="Boedeker C."/>
            <person name="Pinto D."/>
            <person name="Vollmers J."/>
            <person name="Rivas-Marin E."/>
            <person name="Kohn T."/>
            <person name="Peeters S.H."/>
            <person name="Heuer A."/>
            <person name="Rast P."/>
            <person name="Oberbeckmann S."/>
            <person name="Bunk B."/>
            <person name="Jeske O."/>
            <person name="Meyerdierks A."/>
            <person name="Storesund J.E."/>
            <person name="Kallscheuer N."/>
            <person name="Luecker S."/>
            <person name="Lage O.M."/>
            <person name="Pohl T."/>
            <person name="Merkel B.J."/>
            <person name="Hornburger P."/>
            <person name="Mueller R.-W."/>
            <person name="Bruemmer F."/>
            <person name="Labrenz M."/>
            <person name="Spormann A.M."/>
            <person name="Op den Camp H."/>
            <person name="Overmann J."/>
            <person name="Amann R."/>
            <person name="Jetten M.S.M."/>
            <person name="Mascher T."/>
            <person name="Medema M.H."/>
            <person name="Devos D.P."/>
            <person name="Kaster A.-K."/>
            <person name="Ovreas L."/>
            <person name="Rohde M."/>
            <person name="Galperin M.Y."/>
            <person name="Jogler C."/>
        </authorList>
    </citation>
    <scope>NUCLEOTIDE SEQUENCE [LARGE SCALE GENOMIC DNA]</scope>
    <source>
        <strain evidence="4 5">KS4</strain>
    </source>
</reference>
<keyword evidence="1 4" id="KW-0560">Oxidoreductase</keyword>
<dbReference type="PANTHER" id="PTHR43818:SF11">
    <property type="entry name" value="BCDNA.GH03377"/>
    <property type="match status" value="1"/>
</dbReference>
<dbReference type="PANTHER" id="PTHR43818">
    <property type="entry name" value="BCDNA.GH03377"/>
    <property type="match status" value="1"/>
</dbReference>
<dbReference type="Pfam" id="PF22725">
    <property type="entry name" value="GFO_IDH_MocA_C3"/>
    <property type="match status" value="1"/>
</dbReference>
<organism evidence="4 5">
    <name type="scientific">Poriferisphaera corsica</name>
    <dbReference type="NCBI Taxonomy" id="2528020"/>
    <lineage>
        <taxon>Bacteria</taxon>
        <taxon>Pseudomonadati</taxon>
        <taxon>Planctomycetota</taxon>
        <taxon>Phycisphaerae</taxon>
        <taxon>Phycisphaerales</taxon>
        <taxon>Phycisphaeraceae</taxon>
        <taxon>Poriferisphaera</taxon>
    </lineage>
</organism>
<dbReference type="SUPFAM" id="SSF51735">
    <property type="entry name" value="NAD(P)-binding Rossmann-fold domains"/>
    <property type="match status" value="1"/>
</dbReference>
<feature type="domain" description="GFO/IDH/MocA-like oxidoreductase" evidence="3">
    <location>
        <begin position="137"/>
        <end position="280"/>
    </location>
</feature>
<dbReference type="InterPro" id="IPR055170">
    <property type="entry name" value="GFO_IDH_MocA-like_dom"/>
</dbReference>
<protein>
    <submittedName>
        <fullName evidence="4">Glucose--fructose oxidoreductase</fullName>
        <ecNumber evidence="4">1.1.99.28</ecNumber>
    </submittedName>
</protein>
<dbReference type="Pfam" id="PF01408">
    <property type="entry name" value="GFO_IDH_MocA"/>
    <property type="match status" value="1"/>
</dbReference>
<dbReference type="RefSeq" id="WP_145077298.1">
    <property type="nucleotide sequence ID" value="NZ_CP036425.1"/>
</dbReference>
<dbReference type="InterPro" id="IPR050463">
    <property type="entry name" value="Gfo/Idh/MocA_oxidrdct_glycsds"/>
</dbReference>
<gene>
    <name evidence="4" type="primary">gfo_3</name>
    <name evidence="4" type="ORF">KS4_19490</name>
</gene>